<accession>A0A1L7X0R4</accession>
<feature type="short sequence motif" description="GXGXXG" evidence="7">
    <location>
        <begin position="19"/>
        <end position="24"/>
    </location>
</feature>
<dbReference type="Pfam" id="PF12796">
    <property type="entry name" value="Ank_2"/>
    <property type="match status" value="1"/>
</dbReference>
<dbReference type="SUPFAM" id="SSF52151">
    <property type="entry name" value="FabD/lysophospholipase-like"/>
    <property type="match status" value="1"/>
</dbReference>
<feature type="domain" description="PNPLA" evidence="8">
    <location>
        <begin position="15"/>
        <end position="238"/>
    </location>
</feature>
<dbReference type="Pfam" id="PF01734">
    <property type="entry name" value="Patatin"/>
    <property type="match status" value="1"/>
</dbReference>
<dbReference type="OrthoDB" id="1658288at2759"/>
<dbReference type="PROSITE" id="PS50088">
    <property type="entry name" value="ANK_REPEAT"/>
    <property type="match status" value="3"/>
</dbReference>
<dbReference type="PROSITE" id="PS51635">
    <property type="entry name" value="PNPLA"/>
    <property type="match status" value="1"/>
</dbReference>
<sequence>MSQWSDALGGRPRLLSIDGGGVKGLCSLLVLDKLMQKVKELEVSKNPGSEDQPRLPCNYFELAGGTSTGGLIAIMLFRLRMSTRQAIEVYEQISPTIFKSGLLSSVGGNAAKAIIGRPWFKGATLENEIKRIVEKFLSDKERRQRDIDIRDTTLLQPADMHNSVHKMFVCALRKEDNTTIRFRNYVPDGSTPDFGQCKIWEAARATSAAPFYFPTAMVNGVKFWDGGLENNNPIDEVLAEIENAQPRARVEDVRPACVVSLGAGFSERKQSKSIIPALNKSKNILRNLTKVEGRHRNVRERMTSSGVMYFRFNPSTAGDDIGLAEYRKMDTLKRCTIEYLTRQDIELEILLCAKILLSVSHYSKESPLSLAEETGDEALMKLVLEKGARFEAMGIQGQALLLQAVGNKHEAVLKVLLEKDAERQSRDKTGPMTLMWAASDGHEAIIKILLEIGVELEARDNFDGTALMRAASNGHGAVVEALLGKGAELESVNTVNETALMQAASNGQEVIIKILLEKGAKLEPRDIYGWTALTRAASYGWKGTVKLLLEKWMSRPEFHGKWLMVRDALISAMVFEHEETVKLLLEKSELLEKGELLKKDELLSKDWVYRNRVPLEWTRRKVREYGAEHRQEALAELLLENNNDLQG</sequence>
<name>A0A1L7X0R4_9HELO</name>
<feature type="repeat" description="ANK" evidence="6">
    <location>
        <begin position="429"/>
        <end position="461"/>
    </location>
</feature>
<dbReference type="GO" id="GO:0046486">
    <property type="term" value="P:glycerolipid metabolic process"/>
    <property type="evidence" value="ECO:0007669"/>
    <property type="project" value="UniProtKB-ARBA"/>
</dbReference>
<dbReference type="PROSITE" id="PS50297">
    <property type="entry name" value="ANK_REP_REGION"/>
    <property type="match status" value="2"/>
</dbReference>
<dbReference type="AlphaFoldDB" id="A0A1L7X0R4"/>
<gene>
    <name evidence="9" type="ORF">PAC_08498</name>
</gene>
<dbReference type="GO" id="GO:0019369">
    <property type="term" value="P:arachidonate metabolic process"/>
    <property type="evidence" value="ECO:0007669"/>
    <property type="project" value="TreeGrafter"/>
</dbReference>
<feature type="short sequence motif" description="DGA/G" evidence="7">
    <location>
        <begin position="225"/>
        <end position="227"/>
    </location>
</feature>
<keyword evidence="4 7" id="KW-0443">Lipid metabolism</keyword>
<evidence type="ECO:0000256" key="6">
    <source>
        <dbReference type="PROSITE-ProRule" id="PRU00023"/>
    </source>
</evidence>
<dbReference type="InterPro" id="IPR002641">
    <property type="entry name" value="PNPLA_dom"/>
</dbReference>
<dbReference type="GO" id="GO:0016042">
    <property type="term" value="P:lipid catabolic process"/>
    <property type="evidence" value="ECO:0007669"/>
    <property type="project" value="UniProtKB-UniRule"/>
</dbReference>
<dbReference type="InterPro" id="IPR016035">
    <property type="entry name" value="Acyl_Trfase/lysoPLipase"/>
</dbReference>
<dbReference type="SUPFAM" id="SSF48403">
    <property type="entry name" value="Ankyrin repeat"/>
    <property type="match status" value="1"/>
</dbReference>
<protein>
    <recommendedName>
        <fullName evidence="1">phospholipase A2</fullName>
        <ecNumber evidence="1">3.1.1.4</ecNumber>
    </recommendedName>
</protein>
<keyword evidence="2 7" id="KW-0378">Hydrolase</keyword>
<dbReference type="InterPro" id="IPR002110">
    <property type="entry name" value="Ankyrin_rpt"/>
</dbReference>
<evidence type="ECO:0000256" key="5">
    <source>
        <dbReference type="ARBA" id="ARBA00023422"/>
    </source>
</evidence>
<dbReference type="Gene3D" id="3.40.1090.10">
    <property type="entry name" value="Cytosolic phospholipase A2 catalytic domain"/>
    <property type="match status" value="1"/>
</dbReference>
<proteinExistence type="predicted"/>
<dbReference type="InterPro" id="IPR036770">
    <property type="entry name" value="Ankyrin_rpt-contain_sf"/>
</dbReference>
<feature type="repeat" description="ANK" evidence="6">
    <location>
        <begin position="495"/>
        <end position="527"/>
    </location>
</feature>
<evidence type="ECO:0000313" key="10">
    <source>
        <dbReference type="Proteomes" id="UP000184330"/>
    </source>
</evidence>
<evidence type="ECO:0000256" key="4">
    <source>
        <dbReference type="ARBA" id="ARBA00023098"/>
    </source>
</evidence>
<evidence type="ECO:0000313" key="9">
    <source>
        <dbReference type="EMBL" id="CZR58606.1"/>
    </source>
</evidence>
<keyword evidence="6" id="KW-0040">ANK repeat</keyword>
<keyword evidence="10" id="KW-1185">Reference proteome</keyword>
<evidence type="ECO:0000256" key="1">
    <source>
        <dbReference type="ARBA" id="ARBA00013278"/>
    </source>
</evidence>
<evidence type="ECO:0000256" key="3">
    <source>
        <dbReference type="ARBA" id="ARBA00022963"/>
    </source>
</evidence>
<dbReference type="GO" id="GO:0047499">
    <property type="term" value="F:calcium-independent phospholipase A2 activity"/>
    <property type="evidence" value="ECO:0007669"/>
    <property type="project" value="TreeGrafter"/>
</dbReference>
<dbReference type="EC" id="3.1.1.4" evidence="1"/>
<dbReference type="PANTHER" id="PTHR24185:SF1">
    <property type="entry name" value="CALCIUM-INDEPENDENT PHOSPHOLIPASE A2-GAMMA"/>
    <property type="match status" value="1"/>
</dbReference>
<feature type="active site" description="Nucleophile" evidence="7">
    <location>
        <position position="67"/>
    </location>
</feature>
<feature type="short sequence motif" description="GXSXG" evidence="7">
    <location>
        <begin position="65"/>
        <end position="69"/>
    </location>
</feature>
<feature type="active site" description="Proton acceptor" evidence="7">
    <location>
        <position position="225"/>
    </location>
</feature>
<dbReference type="SMART" id="SM00248">
    <property type="entry name" value="ANK"/>
    <property type="match status" value="7"/>
</dbReference>
<keyword evidence="3 7" id="KW-0442">Lipid degradation</keyword>
<dbReference type="PANTHER" id="PTHR24185">
    <property type="entry name" value="CALCIUM-INDEPENDENT PHOSPHOLIPASE A2-GAMMA"/>
    <property type="match status" value="1"/>
</dbReference>
<organism evidence="9 10">
    <name type="scientific">Phialocephala subalpina</name>
    <dbReference type="NCBI Taxonomy" id="576137"/>
    <lineage>
        <taxon>Eukaryota</taxon>
        <taxon>Fungi</taxon>
        <taxon>Dikarya</taxon>
        <taxon>Ascomycota</taxon>
        <taxon>Pezizomycotina</taxon>
        <taxon>Leotiomycetes</taxon>
        <taxon>Helotiales</taxon>
        <taxon>Mollisiaceae</taxon>
        <taxon>Phialocephala</taxon>
        <taxon>Phialocephala fortinii species complex</taxon>
    </lineage>
</organism>
<evidence type="ECO:0000256" key="7">
    <source>
        <dbReference type="PROSITE-ProRule" id="PRU01161"/>
    </source>
</evidence>
<feature type="repeat" description="ANK" evidence="6">
    <location>
        <begin position="462"/>
        <end position="494"/>
    </location>
</feature>
<dbReference type="Gene3D" id="1.25.40.20">
    <property type="entry name" value="Ankyrin repeat-containing domain"/>
    <property type="match status" value="2"/>
</dbReference>
<comment type="catalytic activity">
    <reaction evidence="5">
        <text>a 1,2-diacyl-sn-glycero-3-phosphocholine + H2O = a 1-acyl-sn-glycero-3-phosphocholine + a fatty acid + H(+)</text>
        <dbReference type="Rhea" id="RHEA:15801"/>
        <dbReference type="ChEBI" id="CHEBI:15377"/>
        <dbReference type="ChEBI" id="CHEBI:15378"/>
        <dbReference type="ChEBI" id="CHEBI:28868"/>
        <dbReference type="ChEBI" id="CHEBI:57643"/>
        <dbReference type="ChEBI" id="CHEBI:58168"/>
        <dbReference type="EC" id="3.1.1.4"/>
    </reaction>
    <physiologicalReaction direction="left-to-right" evidence="5">
        <dbReference type="Rhea" id="RHEA:15802"/>
    </physiologicalReaction>
</comment>
<evidence type="ECO:0000256" key="2">
    <source>
        <dbReference type="ARBA" id="ARBA00022801"/>
    </source>
</evidence>
<dbReference type="GO" id="GO:0016020">
    <property type="term" value="C:membrane"/>
    <property type="evidence" value="ECO:0007669"/>
    <property type="project" value="TreeGrafter"/>
</dbReference>
<evidence type="ECO:0000259" key="8">
    <source>
        <dbReference type="PROSITE" id="PS51635"/>
    </source>
</evidence>
<dbReference type="EMBL" id="FJOG01000012">
    <property type="protein sequence ID" value="CZR58606.1"/>
    <property type="molecule type" value="Genomic_DNA"/>
</dbReference>
<dbReference type="Proteomes" id="UP000184330">
    <property type="component" value="Unassembled WGS sequence"/>
</dbReference>
<reference evidence="9 10" key="1">
    <citation type="submission" date="2016-03" db="EMBL/GenBank/DDBJ databases">
        <authorList>
            <person name="Ploux O."/>
        </authorList>
    </citation>
    <scope>NUCLEOTIDE SEQUENCE [LARGE SCALE GENOMIC DNA]</scope>
    <source>
        <strain evidence="9 10">UAMH 11012</strain>
    </source>
</reference>
<dbReference type="STRING" id="576137.A0A1L7X0R4"/>